<feature type="domain" description="Resolvase HTH" evidence="1">
    <location>
        <begin position="7"/>
        <end position="39"/>
    </location>
</feature>
<evidence type="ECO:0000259" key="1">
    <source>
        <dbReference type="Pfam" id="PF02796"/>
    </source>
</evidence>
<reference evidence="2 3" key="2">
    <citation type="journal article" date="2011" name="J. Bacteriol.">
        <title>Complete genome sequence of strain HTCC2503T of Parvularcula bermudensis, the type species of the order "Parvularculales" in the class Alphaproteobacteria.</title>
        <authorList>
            <person name="Oh H.M."/>
            <person name="Kang I."/>
            <person name="Vergin K.L."/>
            <person name="Kang D."/>
            <person name="Rhee K.H."/>
            <person name="Giovannoni S.J."/>
            <person name="Cho J.C."/>
        </authorList>
    </citation>
    <scope>NUCLEOTIDE SEQUENCE [LARGE SCALE GENOMIC DNA]</scope>
    <source>
        <strain evidence="3">ATCC BAA-594 / HTCC2503 / KCTC 12087</strain>
    </source>
</reference>
<evidence type="ECO:0000313" key="2">
    <source>
        <dbReference type="EMBL" id="ADM08534.1"/>
    </source>
</evidence>
<dbReference type="AlphaFoldDB" id="E0TCA1"/>
<dbReference type="KEGG" id="pbr:PB2503_02282"/>
<dbReference type="SUPFAM" id="SSF46689">
    <property type="entry name" value="Homeodomain-like"/>
    <property type="match status" value="1"/>
</dbReference>
<sequence>MDDQSRETVLTLLRDTQLPVKQIAKQAGVSVATLYKEFPGGRGALQDSSASL</sequence>
<dbReference type="OrthoDB" id="9800103at2"/>
<dbReference type="InterPro" id="IPR009057">
    <property type="entry name" value="Homeodomain-like_sf"/>
</dbReference>
<accession>E0TCA1</accession>
<dbReference type="GO" id="GO:0003677">
    <property type="term" value="F:DNA binding"/>
    <property type="evidence" value="ECO:0007669"/>
    <property type="project" value="InterPro"/>
</dbReference>
<name>E0TCA1_PARBH</name>
<reference evidence="3" key="1">
    <citation type="submission" date="2010-08" db="EMBL/GenBank/DDBJ databases">
        <title>Genome sequence of Parvularcula bermudensis HTCC2503.</title>
        <authorList>
            <person name="Kang D.-M."/>
            <person name="Oh H.-M."/>
            <person name="Cho J.-C."/>
        </authorList>
    </citation>
    <scope>NUCLEOTIDE SEQUENCE [LARGE SCALE GENOMIC DNA]</scope>
    <source>
        <strain evidence="3">ATCC BAA-594 / HTCC2503 / KCTC 12087</strain>
    </source>
</reference>
<dbReference type="eggNOG" id="COG1309">
    <property type="taxonomic scope" value="Bacteria"/>
</dbReference>
<dbReference type="InterPro" id="IPR006120">
    <property type="entry name" value="Resolvase_HTH_dom"/>
</dbReference>
<protein>
    <recommendedName>
        <fullName evidence="1">Resolvase HTH domain-containing protein</fullName>
    </recommendedName>
</protein>
<dbReference type="GO" id="GO:0000150">
    <property type="term" value="F:DNA strand exchange activity"/>
    <property type="evidence" value="ECO:0007669"/>
    <property type="project" value="InterPro"/>
</dbReference>
<dbReference type="EMBL" id="CP002156">
    <property type="protein sequence ID" value="ADM08534.1"/>
    <property type="molecule type" value="Genomic_DNA"/>
</dbReference>
<gene>
    <name evidence="2" type="ordered locus">PB2503_02282</name>
</gene>
<organism evidence="2 3">
    <name type="scientific">Parvularcula bermudensis (strain ATCC BAA-594 / HTCC2503 / KCTC 12087)</name>
    <dbReference type="NCBI Taxonomy" id="314260"/>
    <lineage>
        <taxon>Bacteria</taxon>
        <taxon>Pseudomonadati</taxon>
        <taxon>Pseudomonadota</taxon>
        <taxon>Alphaproteobacteria</taxon>
        <taxon>Parvularculales</taxon>
        <taxon>Parvularculaceae</taxon>
        <taxon>Parvularcula</taxon>
    </lineage>
</organism>
<dbReference type="Gene3D" id="1.10.10.60">
    <property type="entry name" value="Homeodomain-like"/>
    <property type="match status" value="1"/>
</dbReference>
<dbReference type="Proteomes" id="UP000001302">
    <property type="component" value="Chromosome"/>
</dbReference>
<dbReference type="Pfam" id="PF02796">
    <property type="entry name" value="HTH_7"/>
    <property type="match status" value="1"/>
</dbReference>
<evidence type="ECO:0000313" key="3">
    <source>
        <dbReference type="Proteomes" id="UP000001302"/>
    </source>
</evidence>
<dbReference type="HOGENOM" id="CLU_3082766_0_0_5"/>
<proteinExistence type="predicted"/>
<keyword evidence="3" id="KW-1185">Reference proteome</keyword>